<evidence type="ECO:0000313" key="2">
    <source>
        <dbReference type="Proteomes" id="UP001212152"/>
    </source>
</evidence>
<dbReference type="PANTHER" id="PTHR28037:SF1">
    <property type="entry name" value="ALCOHOL O-ACETYLTRANSFERASE 1-RELATED"/>
    <property type="match status" value="1"/>
</dbReference>
<name>A0AAD5TS01_9FUNG</name>
<dbReference type="Pfam" id="PF07247">
    <property type="entry name" value="AATase"/>
    <property type="match status" value="1"/>
</dbReference>
<proteinExistence type="predicted"/>
<sequence length="493" mass="54156">MAPSRPLGLLDLYSLSRHLARPAPIYANVGLALLLRAAEDNSVSWHDRVAAALPQLVTQYPALLSKITGCRTPQPTWTWIEDEVNVSSVLTVGPSLPDYEPRTVDAEFARQLNDAVTPLDERNPLWRMVISPLADGRDDKTQILLTLTWSHCLTDGLGGTYIIQALLRVLNSPVHATGGDPASKISLSQSQKEDSFPASLEERIDTKASFWKALPYMLPTIWKPSYWAGTTPADASKPPRGILRTRAFPLAHFKSLCAQHGATIHSALEQLAVRTLAECIICREEKNSPPAATSSSSNDSQFLHTHTPVNLRPYCGIDASITSHELGNYVGRYAKHYRTADYYHVSKDTATTTTPPQRDFWADARAYRAEIAAAVPGIITETGLLKYVPIGPQYEAYWKKPLKICPMGRSVSYLTSNVGRLDFSSGGVDIAVVTVDRAVFGQVPGITSAAVIMNVISTADTIYMTLSTQEGCVDATWLDEFWDIWSKNLADLT</sequence>
<dbReference type="SUPFAM" id="SSF52777">
    <property type="entry name" value="CoA-dependent acyltransferases"/>
    <property type="match status" value="1"/>
</dbReference>
<keyword evidence="2" id="KW-1185">Reference proteome</keyword>
<organism evidence="1 2">
    <name type="scientific">Geranomyces variabilis</name>
    <dbReference type="NCBI Taxonomy" id="109894"/>
    <lineage>
        <taxon>Eukaryota</taxon>
        <taxon>Fungi</taxon>
        <taxon>Fungi incertae sedis</taxon>
        <taxon>Chytridiomycota</taxon>
        <taxon>Chytridiomycota incertae sedis</taxon>
        <taxon>Chytridiomycetes</taxon>
        <taxon>Spizellomycetales</taxon>
        <taxon>Powellomycetaceae</taxon>
        <taxon>Geranomyces</taxon>
    </lineage>
</organism>
<gene>
    <name evidence="1" type="ORF">HDU87_000069</name>
</gene>
<dbReference type="PANTHER" id="PTHR28037">
    <property type="entry name" value="ALCOHOL O-ACETYLTRANSFERASE 1-RELATED"/>
    <property type="match status" value="1"/>
</dbReference>
<dbReference type="InterPro" id="IPR052058">
    <property type="entry name" value="Alcohol_O-acetyltransferase"/>
</dbReference>
<accession>A0AAD5TS01</accession>
<dbReference type="InterPro" id="IPR010828">
    <property type="entry name" value="Atf2/Sli1-like"/>
</dbReference>
<evidence type="ECO:0000313" key="1">
    <source>
        <dbReference type="EMBL" id="KAJ3185448.1"/>
    </source>
</evidence>
<protein>
    <submittedName>
        <fullName evidence="1">Uncharacterized protein</fullName>
    </submittedName>
</protein>
<reference evidence="1" key="1">
    <citation type="submission" date="2020-05" db="EMBL/GenBank/DDBJ databases">
        <title>Phylogenomic resolution of chytrid fungi.</title>
        <authorList>
            <person name="Stajich J.E."/>
            <person name="Amses K."/>
            <person name="Simmons R."/>
            <person name="Seto K."/>
            <person name="Myers J."/>
            <person name="Bonds A."/>
            <person name="Quandt C.A."/>
            <person name="Barry K."/>
            <person name="Liu P."/>
            <person name="Grigoriev I."/>
            <person name="Longcore J.E."/>
            <person name="James T.Y."/>
        </authorList>
    </citation>
    <scope>NUCLEOTIDE SEQUENCE</scope>
    <source>
        <strain evidence="1">JEL0379</strain>
    </source>
</reference>
<dbReference type="Gene3D" id="3.30.559.10">
    <property type="entry name" value="Chloramphenicol acetyltransferase-like domain"/>
    <property type="match status" value="1"/>
</dbReference>
<dbReference type="Proteomes" id="UP001212152">
    <property type="component" value="Unassembled WGS sequence"/>
</dbReference>
<dbReference type="InterPro" id="IPR023213">
    <property type="entry name" value="CAT-like_dom_sf"/>
</dbReference>
<comment type="caution">
    <text evidence="1">The sequence shown here is derived from an EMBL/GenBank/DDBJ whole genome shotgun (WGS) entry which is preliminary data.</text>
</comment>
<dbReference type="EMBL" id="JADGJQ010000001">
    <property type="protein sequence ID" value="KAJ3185448.1"/>
    <property type="molecule type" value="Genomic_DNA"/>
</dbReference>
<dbReference type="AlphaFoldDB" id="A0AAD5TS01"/>